<dbReference type="InterPro" id="IPR010917">
    <property type="entry name" value="TonB_rcpt_CS"/>
</dbReference>
<evidence type="ECO:0000259" key="7">
    <source>
        <dbReference type="Pfam" id="PF00593"/>
    </source>
</evidence>
<dbReference type="PROSITE" id="PS52016">
    <property type="entry name" value="TONB_DEPENDENT_REC_3"/>
    <property type="match status" value="1"/>
</dbReference>
<dbReference type="Proteomes" id="UP000776276">
    <property type="component" value="Unassembled WGS sequence"/>
</dbReference>
<feature type="domain" description="TonB-dependent receptor-like beta-barrel" evidence="7">
    <location>
        <begin position="357"/>
        <end position="883"/>
    </location>
</feature>
<keyword evidence="3" id="KW-0812">Transmembrane</keyword>
<dbReference type="PROSITE" id="PS01156">
    <property type="entry name" value="TONB_DEPENDENT_REC_2"/>
    <property type="match status" value="1"/>
</dbReference>
<keyword evidence="10" id="KW-1185">Reference proteome</keyword>
<organism evidence="9 10">
    <name type="scientific">Sphingomonas quercus</name>
    <dbReference type="NCBI Taxonomy" id="2842451"/>
    <lineage>
        <taxon>Bacteria</taxon>
        <taxon>Pseudomonadati</taxon>
        <taxon>Pseudomonadota</taxon>
        <taxon>Alphaproteobacteria</taxon>
        <taxon>Sphingomonadales</taxon>
        <taxon>Sphingomonadaceae</taxon>
        <taxon>Sphingomonas</taxon>
    </lineage>
</organism>
<evidence type="ECO:0000256" key="3">
    <source>
        <dbReference type="PROSITE-ProRule" id="PRU01360"/>
    </source>
</evidence>
<accession>A0ABS6BFI5</accession>
<reference evidence="9 10" key="1">
    <citation type="submission" date="2021-06" db="EMBL/GenBank/DDBJ databases">
        <title>Sphingomonas sp. XMGL2, whole genome shotgun sequencing project.</title>
        <authorList>
            <person name="Zhao G."/>
            <person name="Shen L."/>
        </authorList>
    </citation>
    <scope>NUCLEOTIDE SEQUENCE [LARGE SCALE GENOMIC DNA]</scope>
    <source>
        <strain evidence="9 10">XMGL2</strain>
    </source>
</reference>
<name>A0ABS6BFI5_9SPHN</name>
<dbReference type="InterPro" id="IPR000531">
    <property type="entry name" value="Beta-barrel_TonB"/>
</dbReference>
<feature type="chain" id="PRO_5045285330" evidence="6">
    <location>
        <begin position="22"/>
        <end position="936"/>
    </location>
</feature>
<keyword evidence="6" id="KW-0732">Signal</keyword>
<dbReference type="EMBL" id="JAHKRT010000002">
    <property type="protein sequence ID" value="MBU3077056.1"/>
    <property type="molecule type" value="Genomic_DNA"/>
</dbReference>
<dbReference type="InterPro" id="IPR039426">
    <property type="entry name" value="TonB-dep_rcpt-like"/>
</dbReference>
<feature type="signal peptide" evidence="6">
    <location>
        <begin position="1"/>
        <end position="21"/>
    </location>
</feature>
<keyword evidence="3 5" id="KW-0472">Membrane</keyword>
<evidence type="ECO:0000256" key="2">
    <source>
        <dbReference type="ARBA" id="ARBA00023077"/>
    </source>
</evidence>
<evidence type="ECO:0000313" key="9">
    <source>
        <dbReference type="EMBL" id="MBU3077056.1"/>
    </source>
</evidence>
<dbReference type="PANTHER" id="PTHR32552">
    <property type="entry name" value="FERRICHROME IRON RECEPTOR-RELATED"/>
    <property type="match status" value="1"/>
</dbReference>
<keyword evidence="3" id="KW-0998">Cell outer membrane</keyword>
<dbReference type="Pfam" id="PF07715">
    <property type="entry name" value="Plug"/>
    <property type="match status" value="1"/>
</dbReference>
<dbReference type="Pfam" id="PF00593">
    <property type="entry name" value="TonB_dep_Rec_b-barrel"/>
    <property type="match status" value="1"/>
</dbReference>
<comment type="similarity">
    <text evidence="3 5">Belongs to the TonB-dependent receptor family.</text>
</comment>
<evidence type="ECO:0000259" key="8">
    <source>
        <dbReference type="Pfam" id="PF07715"/>
    </source>
</evidence>
<dbReference type="RefSeq" id="WP_216320589.1">
    <property type="nucleotide sequence ID" value="NZ_JAHKRT010000002.1"/>
</dbReference>
<keyword evidence="2 5" id="KW-0798">TonB box</keyword>
<gene>
    <name evidence="9" type="ORF">KOF26_04185</name>
</gene>
<dbReference type="PANTHER" id="PTHR32552:SF81">
    <property type="entry name" value="TONB-DEPENDENT OUTER MEMBRANE RECEPTOR"/>
    <property type="match status" value="1"/>
</dbReference>
<keyword evidence="3" id="KW-0813">Transport</keyword>
<comment type="subcellular location">
    <subcellularLocation>
        <location evidence="3">Cell outer membrane</location>
        <topology evidence="3">Multi-pass membrane protein</topology>
    </subcellularLocation>
</comment>
<proteinExistence type="inferred from homology"/>
<sequence length="936" mass="99274">MRKSLGVLSVALAAAPLPAQAPPAGPDGYGDVVVTATRRASPLSDVPVAVSAVTGEALQNSGATDIRQLNQITPSLLVSSSASEAGAGGARIRGIGTVGDNVGLESSVATFIDGVYRSRAAVGLTELGPIERIEVLRGPQGTLFGRNASAGLINIVTARPSFDEQGYAEASYGNYDYYRLAGGITGPIGSKIAYRLDGVYVKRDGFVKDVISGRRINDRDRYLVRGKLLLEPSDSASILLSGDFANRKEECCAGPYLPANDVVRNADGTLSRQPSSIAALIRATSSAVPGNGDGKGVVLGDPFARRVALTPGRGFAARVRDWGLSAEANVELGDVKVTSISAWRDFNYLKGQDADFGNLDILYRPGDGSGFTRFRTFSQEVRAQGSAFGDRVDWLVGGYFAEEKLALNDNLRFGADFDSFASRRVGLLSPQLAAFPSFGFRNLSGFVQAAGMQTLAGDPRFAGLPAAARPIVANAVAGQVQNLLFADTGYLDRYRQDDRNIAVFTHNIVKLTDRLSLTLGARYTHDRKRLDADFASNSACAGYLANITRLGGLAASAGANPGGNGGANAAIAGLATGIAGQLAQLTAIPCVVGGAQFAGSSRNVEKQWSGTAVLSYKPTDRLLGYASYARGYKAGGFNLDRAPLLSAAALSANGGNVAAASTTNLDVLKFKPETVDSFELGLKYDGRRFDINVAAFYERFRSFQLNTFNGTNFLVTDIRGCKTGLGLTDQDLVTGNSNCSDLEAGVVSKGVEIEAMLQPARDLRFNLGYTYADTRYAKDLAGTPDFFVPANGNSLVAPAFLLPGSHLSNAPVHVVTGSGSFTPPLWGRLRGLVYADFRYTSEFNTGSDLFYEKRQQGAMIVNARLGIGPDDRSWSLEFWGQNLLDTDTRQVVFNAPLQGSNSSALQTQRFGTTATQLFGAFLGEPRTYGVTLRTLF</sequence>
<feature type="short sequence motif" description="TonB C-terminal box" evidence="4">
    <location>
        <begin position="919"/>
        <end position="936"/>
    </location>
</feature>
<keyword evidence="1" id="KW-0406">Ion transport</keyword>
<evidence type="ECO:0000256" key="1">
    <source>
        <dbReference type="ARBA" id="ARBA00023065"/>
    </source>
</evidence>
<evidence type="ECO:0000313" key="10">
    <source>
        <dbReference type="Proteomes" id="UP000776276"/>
    </source>
</evidence>
<keyword evidence="9" id="KW-0675">Receptor</keyword>
<evidence type="ECO:0000256" key="6">
    <source>
        <dbReference type="SAM" id="SignalP"/>
    </source>
</evidence>
<feature type="domain" description="TonB-dependent receptor plug" evidence="8">
    <location>
        <begin position="43"/>
        <end position="151"/>
    </location>
</feature>
<keyword evidence="3" id="KW-1134">Transmembrane beta strand</keyword>
<evidence type="ECO:0000256" key="5">
    <source>
        <dbReference type="RuleBase" id="RU003357"/>
    </source>
</evidence>
<comment type="caution">
    <text evidence="9">The sequence shown here is derived from an EMBL/GenBank/DDBJ whole genome shotgun (WGS) entry which is preliminary data.</text>
</comment>
<dbReference type="InterPro" id="IPR012910">
    <property type="entry name" value="Plug_dom"/>
</dbReference>
<evidence type="ECO:0000256" key="4">
    <source>
        <dbReference type="PROSITE-ProRule" id="PRU10144"/>
    </source>
</evidence>
<protein>
    <submittedName>
        <fullName evidence="9">TonB-dependent receptor</fullName>
    </submittedName>
</protein>